<protein>
    <submittedName>
        <fullName evidence="1">Uncharacterized protein</fullName>
    </submittedName>
</protein>
<evidence type="ECO:0000313" key="1">
    <source>
        <dbReference type="EMBL" id="KYN33610.1"/>
    </source>
</evidence>
<reference evidence="1 2" key="1">
    <citation type="submission" date="2016-03" db="EMBL/GenBank/DDBJ databases">
        <title>Trachymyrmex septentrionalis WGS genome.</title>
        <authorList>
            <person name="Nygaard S."/>
            <person name="Hu H."/>
            <person name="Boomsma J."/>
            <person name="Zhang G."/>
        </authorList>
    </citation>
    <scope>NUCLEOTIDE SEQUENCE [LARGE SCALE GENOMIC DNA]</scope>
    <source>
        <strain evidence="1">Tsep2-gDNA-1</strain>
        <tissue evidence="1">Whole body</tissue>
    </source>
</reference>
<name>A0A195EZ76_9HYME</name>
<gene>
    <name evidence="1" type="ORF">ALC56_12322</name>
</gene>
<dbReference type="EMBL" id="KQ981905">
    <property type="protein sequence ID" value="KYN33610.1"/>
    <property type="molecule type" value="Genomic_DNA"/>
</dbReference>
<dbReference type="Proteomes" id="UP000078541">
    <property type="component" value="Unassembled WGS sequence"/>
</dbReference>
<proteinExistence type="predicted"/>
<dbReference type="AlphaFoldDB" id="A0A195EZ76"/>
<organism evidence="1 2">
    <name type="scientific">Trachymyrmex septentrionalis</name>
    <dbReference type="NCBI Taxonomy" id="34720"/>
    <lineage>
        <taxon>Eukaryota</taxon>
        <taxon>Metazoa</taxon>
        <taxon>Ecdysozoa</taxon>
        <taxon>Arthropoda</taxon>
        <taxon>Hexapoda</taxon>
        <taxon>Insecta</taxon>
        <taxon>Pterygota</taxon>
        <taxon>Neoptera</taxon>
        <taxon>Endopterygota</taxon>
        <taxon>Hymenoptera</taxon>
        <taxon>Apocrita</taxon>
        <taxon>Aculeata</taxon>
        <taxon>Formicoidea</taxon>
        <taxon>Formicidae</taxon>
        <taxon>Myrmicinae</taxon>
        <taxon>Trachymyrmex</taxon>
    </lineage>
</organism>
<keyword evidence="2" id="KW-1185">Reference proteome</keyword>
<sequence length="127" mass="14764">MSAHSTRKVLSGKEKFHLPLNAPYADTGIALVQHLPVEGHDNVRAERLDYRIRHSRLFTLDGESCRVKLDHDERRNGLNVTYTYMKPRKYICTFSITYHKYDIAASVITDTTINYIYEDTIRLTESD</sequence>
<evidence type="ECO:0000313" key="2">
    <source>
        <dbReference type="Proteomes" id="UP000078541"/>
    </source>
</evidence>
<accession>A0A195EZ76</accession>